<name>A0A6A6X3R5_9PLEO</name>
<accession>A0A6A6X3R5</accession>
<evidence type="ECO:0000256" key="2">
    <source>
        <dbReference type="SAM" id="SignalP"/>
    </source>
</evidence>
<reference evidence="3" key="1">
    <citation type="journal article" date="2020" name="Stud. Mycol.">
        <title>101 Dothideomycetes genomes: a test case for predicting lifestyles and emergence of pathogens.</title>
        <authorList>
            <person name="Haridas S."/>
            <person name="Albert R."/>
            <person name="Binder M."/>
            <person name="Bloem J."/>
            <person name="Labutti K."/>
            <person name="Salamov A."/>
            <person name="Andreopoulos B."/>
            <person name="Baker S."/>
            <person name="Barry K."/>
            <person name="Bills G."/>
            <person name="Bluhm B."/>
            <person name="Cannon C."/>
            <person name="Castanera R."/>
            <person name="Culley D."/>
            <person name="Daum C."/>
            <person name="Ezra D."/>
            <person name="Gonzalez J."/>
            <person name="Henrissat B."/>
            <person name="Kuo A."/>
            <person name="Liang C."/>
            <person name="Lipzen A."/>
            <person name="Lutzoni F."/>
            <person name="Magnuson J."/>
            <person name="Mondo S."/>
            <person name="Nolan M."/>
            <person name="Ohm R."/>
            <person name="Pangilinan J."/>
            <person name="Park H.-J."/>
            <person name="Ramirez L."/>
            <person name="Alfaro M."/>
            <person name="Sun H."/>
            <person name="Tritt A."/>
            <person name="Yoshinaga Y."/>
            <person name="Zwiers L.-H."/>
            <person name="Turgeon B."/>
            <person name="Goodwin S."/>
            <person name="Spatafora J."/>
            <person name="Crous P."/>
            <person name="Grigoriev I."/>
        </authorList>
    </citation>
    <scope>NUCLEOTIDE SEQUENCE</scope>
    <source>
        <strain evidence="3">CBS 109.77</strain>
    </source>
</reference>
<feature type="signal peptide" evidence="2">
    <location>
        <begin position="1"/>
        <end position="19"/>
    </location>
</feature>
<organism evidence="3 4">
    <name type="scientific">Melanomma pulvis-pyrius CBS 109.77</name>
    <dbReference type="NCBI Taxonomy" id="1314802"/>
    <lineage>
        <taxon>Eukaryota</taxon>
        <taxon>Fungi</taxon>
        <taxon>Dikarya</taxon>
        <taxon>Ascomycota</taxon>
        <taxon>Pezizomycotina</taxon>
        <taxon>Dothideomycetes</taxon>
        <taxon>Pleosporomycetidae</taxon>
        <taxon>Pleosporales</taxon>
        <taxon>Melanommataceae</taxon>
        <taxon>Melanomma</taxon>
    </lineage>
</organism>
<proteinExistence type="predicted"/>
<protein>
    <submittedName>
        <fullName evidence="3">Uncharacterized protein</fullName>
    </submittedName>
</protein>
<gene>
    <name evidence="3" type="ORF">K505DRAFT_377133</name>
</gene>
<evidence type="ECO:0000313" key="3">
    <source>
        <dbReference type="EMBL" id="KAF2790982.1"/>
    </source>
</evidence>
<sequence>MSRLRQCILFCALLSLSVAQDPEFRFARDCFMAVPGAVIPSQEPAFVQRLKSGFGLIADSCDKPAVFNKNGEPDGILFTHQFEGMTFDVLKSTPDAKDLSKSLCQAAFDRIVDLCFDTTSAQGGRAIAVDNGLEFRMYDSQHQPLEIQAPDIGPGQPGTVPSIPEPPPKNVSLSFAMDCGADQYPSASIIAEYTSQERSSVNTTISDYCDSTEGKVQIGENNIFLRWYSGIGWVYQLRLLNGAAPPGKSNCVAAFNKILTQCMGGDQRAQGLALEVQGRYEFKVYRSELVGSEEPFSTPNRRRVRRGAARRRASRFT</sequence>
<evidence type="ECO:0000313" key="4">
    <source>
        <dbReference type="Proteomes" id="UP000799757"/>
    </source>
</evidence>
<dbReference type="Proteomes" id="UP000799757">
    <property type="component" value="Unassembled WGS sequence"/>
</dbReference>
<feature type="chain" id="PRO_5025633806" evidence="2">
    <location>
        <begin position="20"/>
        <end position="317"/>
    </location>
</feature>
<feature type="compositionally biased region" description="Basic residues" evidence="1">
    <location>
        <begin position="300"/>
        <end position="317"/>
    </location>
</feature>
<keyword evidence="2" id="KW-0732">Signal</keyword>
<evidence type="ECO:0000256" key="1">
    <source>
        <dbReference type="SAM" id="MobiDB-lite"/>
    </source>
</evidence>
<keyword evidence="4" id="KW-1185">Reference proteome</keyword>
<feature type="region of interest" description="Disordered" evidence="1">
    <location>
        <begin position="293"/>
        <end position="317"/>
    </location>
</feature>
<dbReference type="AlphaFoldDB" id="A0A6A6X3R5"/>
<dbReference type="EMBL" id="MU002044">
    <property type="protein sequence ID" value="KAF2790982.1"/>
    <property type="molecule type" value="Genomic_DNA"/>
</dbReference>